<protein>
    <submittedName>
        <fullName evidence="3">GOLGA6L6 isoform 1</fullName>
    </submittedName>
</protein>
<feature type="region of interest" description="Disordered" evidence="2">
    <location>
        <begin position="246"/>
        <end position="378"/>
    </location>
</feature>
<dbReference type="InterPro" id="IPR026737">
    <property type="entry name" value="GOLGA6L"/>
</dbReference>
<dbReference type="PANTHER" id="PTHR23143:SF31">
    <property type="entry name" value="GOLGIN SUBFAMILY A MEMBER 6-LIKE PROTEIN 1-RELATED"/>
    <property type="match status" value="1"/>
</dbReference>
<reference evidence="3" key="1">
    <citation type="submission" date="2017-12" db="EMBL/GenBank/DDBJ databases">
        <title>High-resolution comparative analysis of great ape genomes.</title>
        <authorList>
            <person name="Pollen A."/>
            <person name="Hastie A."/>
            <person name="Hormozdiari F."/>
            <person name="Dougherty M."/>
            <person name="Liu R."/>
            <person name="Chaisson M."/>
            <person name="Hoppe E."/>
            <person name="Hill C."/>
            <person name="Pang A."/>
            <person name="Hillier L."/>
            <person name="Baker C."/>
            <person name="Armstrong J."/>
            <person name="Shendure J."/>
            <person name="Paten B."/>
            <person name="Wilson R."/>
            <person name="Chao H."/>
            <person name="Schneider V."/>
            <person name="Ventura M."/>
            <person name="Kronenberg Z."/>
            <person name="Murali S."/>
            <person name="Gordon D."/>
            <person name="Cantsilieris S."/>
            <person name="Munson K."/>
            <person name="Nelson B."/>
            <person name="Raja A."/>
            <person name="Underwood J."/>
            <person name="Diekhans M."/>
            <person name="Fiddes I."/>
            <person name="Haussler D."/>
            <person name="Eichler E."/>
        </authorList>
    </citation>
    <scope>NUCLEOTIDE SEQUENCE [LARGE SCALE GENOMIC DNA]</scope>
    <source>
        <strain evidence="3">Susie</strain>
    </source>
</reference>
<proteinExistence type="inferred from homology"/>
<comment type="caution">
    <text evidence="3">The sequence shown here is derived from an EMBL/GenBank/DDBJ whole genome shotgun (WGS) entry which is preliminary data.</text>
</comment>
<feature type="compositionally biased region" description="Low complexity" evidence="2">
    <location>
        <begin position="359"/>
        <end position="378"/>
    </location>
</feature>
<dbReference type="STRING" id="9601.ENSPPYP00000007781"/>
<dbReference type="PANTHER" id="PTHR23143">
    <property type="entry name" value="TRICHOHYALIN-RELATED"/>
    <property type="match status" value="1"/>
</dbReference>
<feature type="compositionally biased region" description="Basic and acidic residues" evidence="2">
    <location>
        <begin position="1"/>
        <end position="13"/>
    </location>
</feature>
<sequence length="378" mass="43555">MLISKEKLRDHHAQTNPSVGAGASDTKKKKINNGTNPETTTSDGCHSPEDEKKASHQHQEALRRELEAQVHTIRILTCQKTELQTALYYSQQAVKQLEGEARDLISHLHDSWKFAGELEQALSAVTTQKKKADKYIEELTKERDTLSLELYRNTITDEELKEKNAELQEKLRLVESEKSEIQLNVKELKRKLERAKLLLPQQQLQAEADHLGKELQSVSAKLQAQVEENELWNRLNQQQEEKMWRRRRYGAGGEDTGAGEKMWRQEEKMHEQEKIREEEKRQEQEEKMWRQEEKIREQEEMWRQKQKMWRQEEKIREQEEKMRRYGAGGDDAGTGREDGSRREDAGTGEDAEAGGEDAGAGSEAVVAGGEDAGTGVNR</sequence>
<name>A0A2J8R0K9_PONAB</name>
<feature type="compositionally biased region" description="Basic and acidic residues" evidence="2">
    <location>
        <begin position="261"/>
        <end position="323"/>
    </location>
</feature>
<evidence type="ECO:0000313" key="3">
    <source>
        <dbReference type="EMBL" id="PNJ02053.1"/>
    </source>
</evidence>
<organism evidence="3">
    <name type="scientific">Pongo abelii</name>
    <name type="common">Sumatran orangutan</name>
    <name type="synonym">Pongo pygmaeus abelii</name>
    <dbReference type="NCBI Taxonomy" id="9601"/>
    <lineage>
        <taxon>Eukaryota</taxon>
        <taxon>Metazoa</taxon>
        <taxon>Chordata</taxon>
        <taxon>Craniata</taxon>
        <taxon>Vertebrata</taxon>
        <taxon>Euteleostomi</taxon>
        <taxon>Mammalia</taxon>
        <taxon>Eutheria</taxon>
        <taxon>Euarchontoglires</taxon>
        <taxon>Primates</taxon>
        <taxon>Haplorrhini</taxon>
        <taxon>Catarrhini</taxon>
        <taxon>Hominidae</taxon>
        <taxon>Pongo</taxon>
    </lineage>
</organism>
<feature type="compositionally biased region" description="Basic and acidic residues" evidence="2">
    <location>
        <begin position="333"/>
        <end position="345"/>
    </location>
</feature>
<feature type="region of interest" description="Disordered" evidence="2">
    <location>
        <begin position="1"/>
        <end position="62"/>
    </location>
</feature>
<accession>A0A2J8R0K9</accession>
<dbReference type="AlphaFoldDB" id="A0A2J8R0K9"/>
<comment type="similarity">
    <text evidence="1">Belongs to the GOLGA6 family.</text>
</comment>
<dbReference type="EMBL" id="NDHI03003873">
    <property type="protein sequence ID" value="PNJ02053.1"/>
    <property type="molecule type" value="Genomic_DNA"/>
</dbReference>
<feature type="compositionally biased region" description="Polar residues" evidence="2">
    <location>
        <begin position="32"/>
        <end position="44"/>
    </location>
</feature>
<feature type="compositionally biased region" description="Acidic residues" evidence="2">
    <location>
        <begin position="346"/>
        <end position="355"/>
    </location>
</feature>
<gene>
    <name evidence="3" type="ORF">CR201_G0055098</name>
</gene>
<feature type="compositionally biased region" description="Basic and acidic residues" evidence="2">
    <location>
        <begin position="46"/>
        <end position="62"/>
    </location>
</feature>
<evidence type="ECO:0000256" key="1">
    <source>
        <dbReference type="ARBA" id="ARBA00008368"/>
    </source>
</evidence>
<evidence type="ECO:0000256" key="2">
    <source>
        <dbReference type="SAM" id="MobiDB-lite"/>
    </source>
</evidence>